<proteinExistence type="predicted"/>
<name>A0A2U2DT98_9HYPH</name>
<keyword evidence="1" id="KW-0732">Signal</keyword>
<evidence type="ECO:0000256" key="1">
    <source>
        <dbReference type="SAM" id="SignalP"/>
    </source>
</evidence>
<reference evidence="2 3" key="1">
    <citation type="submission" date="2018-05" db="EMBL/GenBank/DDBJ databases">
        <title>The draft genome of strain NS-104.</title>
        <authorList>
            <person name="Hang P."/>
            <person name="Jiang J."/>
        </authorList>
    </citation>
    <scope>NUCLEOTIDE SEQUENCE [LARGE SCALE GENOMIC DNA]</scope>
    <source>
        <strain evidence="2 3">NS-104</strain>
    </source>
</reference>
<dbReference type="EMBL" id="QFBC01000003">
    <property type="protein sequence ID" value="PWE56543.1"/>
    <property type="molecule type" value="Genomic_DNA"/>
</dbReference>
<evidence type="ECO:0000313" key="3">
    <source>
        <dbReference type="Proteomes" id="UP000245252"/>
    </source>
</evidence>
<dbReference type="AlphaFoldDB" id="A0A2U2DT98"/>
<dbReference type="Proteomes" id="UP000245252">
    <property type="component" value="Unassembled WGS sequence"/>
</dbReference>
<comment type="caution">
    <text evidence="2">The sequence shown here is derived from an EMBL/GenBank/DDBJ whole genome shotgun (WGS) entry which is preliminary data.</text>
</comment>
<feature type="signal peptide" evidence="1">
    <location>
        <begin position="1"/>
        <end position="21"/>
    </location>
</feature>
<protein>
    <submittedName>
        <fullName evidence="2">Uncharacterized protein</fullName>
    </submittedName>
</protein>
<keyword evidence="3" id="KW-1185">Reference proteome</keyword>
<dbReference type="OrthoDB" id="8421559at2"/>
<accession>A0A2U2DT98</accession>
<organism evidence="2 3">
    <name type="scientific">Metarhizobium album</name>
    <dbReference type="NCBI Taxonomy" id="2182425"/>
    <lineage>
        <taxon>Bacteria</taxon>
        <taxon>Pseudomonadati</taxon>
        <taxon>Pseudomonadota</taxon>
        <taxon>Alphaproteobacteria</taxon>
        <taxon>Hyphomicrobiales</taxon>
        <taxon>Rhizobiaceae</taxon>
        <taxon>Metarhizobium</taxon>
    </lineage>
</organism>
<dbReference type="RefSeq" id="WP_109457919.1">
    <property type="nucleotide sequence ID" value="NZ_QFBC01000003.1"/>
</dbReference>
<feature type="chain" id="PRO_5015719218" evidence="1">
    <location>
        <begin position="22"/>
        <end position="81"/>
    </location>
</feature>
<sequence>MRFPKILFLAAIFSSSFAGLAAAQTPQSILELLKSGYDIINVAPISESYAVFLEKDDAVVICQMGFNSGAFSTDKCYPLTK</sequence>
<evidence type="ECO:0000313" key="2">
    <source>
        <dbReference type="EMBL" id="PWE56543.1"/>
    </source>
</evidence>
<gene>
    <name evidence="2" type="ORF">DEM27_09175</name>
</gene>